<gene>
    <name evidence="1" type="ORF">AAFF_G00069270</name>
</gene>
<accession>A0AAD7RZ52</accession>
<dbReference type="InterPro" id="IPR011989">
    <property type="entry name" value="ARM-like"/>
</dbReference>
<proteinExistence type="predicted"/>
<dbReference type="PANTHER" id="PTHR45913:SF19">
    <property type="entry name" value="LOW QUALITY PROTEIN: ZINC FINGER BED DOMAIN-CONTAINING PROTEIN 5-LIKE"/>
    <property type="match status" value="1"/>
</dbReference>
<dbReference type="AlphaFoldDB" id="A0AAD7RZ52"/>
<keyword evidence="2" id="KW-1185">Reference proteome</keyword>
<dbReference type="EMBL" id="JAINUG010000141">
    <property type="protein sequence ID" value="KAJ8393023.1"/>
    <property type="molecule type" value="Genomic_DNA"/>
</dbReference>
<comment type="caution">
    <text evidence="1">The sequence shown here is derived from an EMBL/GenBank/DDBJ whole genome shotgun (WGS) entry which is preliminary data.</text>
</comment>
<sequence>MGDIFDALNHLNRQMQGGGVNIIEAEENLKAFQKKLPLWKRRTENDNFANFPLLDDCVSKIEDVSTIGDISVPGELKQAITMHLDELAKSLDGYFPTRVISSMDNQPPVIVWKNVDQKKSETQQLSNPKQVLAQSLALISSDDCVSRVAVDTVGTMCSHLKNIMDPELEAMATALLQKVGIANEFI</sequence>
<evidence type="ECO:0000313" key="2">
    <source>
        <dbReference type="Proteomes" id="UP001221898"/>
    </source>
</evidence>
<reference evidence="1" key="1">
    <citation type="journal article" date="2023" name="Science">
        <title>Genome structures resolve the early diversification of teleost fishes.</title>
        <authorList>
            <person name="Parey E."/>
            <person name="Louis A."/>
            <person name="Montfort J."/>
            <person name="Bouchez O."/>
            <person name="Roques C."/>
            <person name="Iampietro C."/>
            <person name="Lluch J."/>
            <person name="Castinel A."/>
            <person name="Donnadieu C."/>
            <person name="Desvignes T."/>
            <person name="Floi Bucao C."/>
            <person name="Jouanno E."/>
            <person name="Wen M."/>
            <person name="Mejri S."/>
            <person name="Dirks R."/>
            <person name="Jansen H."/>
            <person name="Henkel C."/>
            <person name="Chen W.J."/>
            <person name="Zahm M."/>
            <person name="Cabau C."/>
            <person name="Klopp C."/>
            <person name="Thompson A.W."/>
            <person name="Robinson-Rechavi M."/>
            <person name="Braasch I."/>
            <person name="Lecointre G."/>
            <person name="Bobe J."/>
            <person name="Postlethwait J.H."/>
            <person name="Berthelot C."/>
            <person name="Roest Crollius H."/>
            <person name="Guiguen Y."/>
        </authorList>
    </citation>
    <scope>NUCLEOTIDE SEQUENCE</scope>
    <source>
        <strain evidence="1">NC1722</strain>
    </source>
</reference>
<protein>
    <submittedName>
        <fullName evidence="1">Uncharacterized protein</fullName>
    </submittedName>
</protein>
<dbReference type="Gene3D" id="1.25.10.10">
    <property type="entry name" value="Leucine-rich Repeat Variant"/>
    <property type="match status" value="1"/>
</dbReference>
<name>A0AAD7RZ52_9TELE</name>
<organism evidence="1 2">
    <name type="scientific">Aldrovandia affinis</name>
    <dbReference type="NCBI Taxonomy" id="143900"/>
    <lineage>
        <taxon>Eukaryota</taxon>
        <taxon>Metazoa</taxon>
        <taxon>Chordata</taxon>
        <taxon>Craniata</taxon>
        <taxon>Vertebrata</taxon>
        <taxon>Euteleostomi</taxon>
        <taxon>Actinopterygii</taxon>
        <taxon>Neopterygii</taxon>
        <taxon>Teleostei</taxon>
        <taxon>Notacanthiformes</taxon>
        <taxon>Halosauridae</taxon>
        <taxon>Aldrovandia</taxon>
    </lineage>
</organism>
<evidence type="ECO:0000313" key="1">
    <source>
        <dbReference type="EMBL" id="KAJ8393023.1"/>
    </source>
</evidence>
<dbReference type="PANTHER" id="PTHR45913">
    <property type="entry name" value="EPM2A-INTERACTING PROTEIN 1"/>
    <property type="match status" value="1"/>
</dbReference>
<dbReference type="Proteomes" id="UP001221898">
    <property type="component" value="Unassembled WGS sequence"/>
</dbReference>